<dbReference type="RefSeq" id="YP_009481501.1">
    <property type="nucleotide sequence ID" value="NC_037665.1"/>
</dbReference>
<keyword evidence="1" id="KW-1133">Transmembrane helix</keyword>
<dbReference type="EMBL" id="MG011691">
    <property type="protein sequence ID" value="AVK77505.1"/>
    <property type="molecule type" value="Genomic_DNA"/>
</dbReference>
<keyword evidence="1" id="KW-0812">Transmembrane</keyword>
<sequence>MEPFGSDGREMDTLNGDSTMEACDDGCGDDDDHDPFVVPRSTTRGWPCAMRMGARKSIGLWTCYLGLAVLVPLAVASMVFLPWFFVGVWPDMALEHSLHATTCTVLNHTVIDTKPVQGNMRLLYMPGIVVRVAARSRTALATSHIKASDSWMSREVMDDYRARRPMGATVSCYANDDGGVAMYSGVSNIRLAPCIAITCVVFALALFVSLMCIVGDHVRRSSAPTM</sequence>
<proteinExistence type="predicted"/>
<protein>
    <submittedName>
        <fullName evidence="2">Uncharacterized protein</fullName>
    </submittedName>
</protein>
<feature type="transmembrane region" description="Helical" evidence="1">
    <location>
        <begin position="60"/>
        <end position="85"/>
    </location>
</feature>
<dbReference type="Proteomes" id="UP000249758">
    <property type="component" value="Segment"/>
</dbReference>
<name>A0A2U7UGH2_9VIRU</name>
<evidence type="ECO:0000313" key="2">
    <source>
        <dbReference type="EMBL" id="AVK77505.1"/>
    </source>
</evidence>
<dbReference type="GeneID" id="36841960"/>
<feature type="transmembrane region" description="Helical" evidence="1">
    <location>
        <begin position="189"/>
        <end position="214"/>
    </location>
</feature>
<accession>A0A2U7UGH2</accession>
<gene>
    <name evidence="2" type="ORF">pmac_cds_817</name>
</gene>
<organism evidence="2">
    <name type="scientific">Pandoravirus macleodensis</name>
    <dbReference type="NCBI Taxonomy" id="2107707"/>
    <lineage>
        <taxon>Viruses</taxon>
        <taxon>Pandoravirus</taxon>
    </lineage>
</organism>
<evidence type="ECO:0000256" key="1">
    <source>
        <dbReference type="SAM" id="Phobius"/>
    </source>
</evidence>
<keyword evidence="1" id="KW-0472">Membrane</keyword>
<reference evidence="2" key="1">
    <citation type="journal article" date="2018" name="Nat. Commun.">
        <title>Diversity and evolution of the emerging Pandoraviridae family.</title>
        <authorList>
            <person name="Legendre M."/>
            <person name="Fabre E."/>
            <person name="Poirot O."/>
            <person name="Jeudy S."/>
            <person name="Lartigue A."/>
            <person name="Alempic J.M."/>
            <person name="Beucher L."/>
            <person name="Philippe N."/>
            <person name="Bertaux L."/>
            <person name="Christo-Foroux E."/>
            <person name="Labadie K."/>
            <person name="Coute Y."/>
            <person name="Abergel C."/>
            <person name="Claverie J.M."/>
        </authorList>
    </citation>
    <scope>NUCLEOTIDE SEQUENCE [LARGE SCALE GENOMIC DNA]</scope>
    <source>
        <strain evidence="2">Macleodensis</strain>
    </source>
</reference>
<dbReference type="KEGG" id="vg:36841960"/>